<dbReference type="InterPro" id="IPR048477">
    <property type="entry name" value="YceM-like_C"/>
</dbReference>
<dbReference type="PANTHER" id="PTHR43708">
    <property type="entry name" value="CONSERVED EXPRESSED OXIDOREDUCTASE (EUROFUNG)"/>
    <property type="match status" value="1"/>
</dbReference>
<dbReference type="InterPro" id="IPR000683">
    <property type="entry name" value="Gfo/Idh/MocA-like_OxRdtase_N"/>
</dbReference>
<dbReference type="InterPro" id="IPR051317">
    <property type="entry name" value="Gfo/Idh/MocA_oxidoreduct"/>
</dbReference>
<dbReference type="Gene3D" id="3.40.50.720">
    <property type="entry name" value="NAD(P)-binding Rossmann-like Domain"/>
    <property type="match status" value="1"/>
</dbReference>
<feature type="domain" description="YceM-like C-terminal" evidence="2">
    <location>
        <begin position="127"/>
        <end position="245"/>
    </location>
</feature>
<dbReference type="EMBL" id="LK933138">
    <property type="protein sequence ID" value="CDT39233.1"/>
    <property type="molecule type" value="Genomic_DNA"/>
</dbReference>
<accession>A0A069AFS5</accession>
<reference evidence="3" key="1">
    <citation type="submission" date="2014-07" db="EMBL/GenBank/DDBJ databases">
        <authorList>
            <person name="Monot Marc"/>
        </authorList>
    </citation>
    <scope>NUCLEOTIDE SEQUENCE</scope>
    <source>
        <strain evidence="5">7032989</strain>
        <strain evidence="4">7032994</strain>
    </source>
</reference>
<proteinExistence type="predicted"/>
<dbReference type="InterPro" id="IPR036291">
    <property type="entry name" value="NAD(P)-bd_dom_sf"/>
</dbReference>
<dbReference type="PANTHER" id="PTHR43708:SF4">
    <property type="entry name" value="OXIDOREDUCTASE YCEM-RELATED"/>
    <property type="match status" value="1"/>
</dbReference>
<dbReference type="AlphaFoldDB" id="A0A069AFS5"/>
<organism evidence="3">
    <name type="scientific">Clostridioides difficile</name>
    <name type="common">Peptoclostridium difficile</name>
    <dbReference type="NCBI Taxonomy" id="1496"/>
    <lineage>
        <taxon>Bacteria</taxon>
        <taxon>Bacillati</taxon>
        <taxon>Bacillota</taxon>
        <taxon>Clostridia</taxon>
        <taxon>Peptostreptococcales</taxon>
        <taxon>Peptostreptococcaceae</taxon>
        <taxon>Clostridioides</taxon>
    </lineage>
</organism>
<evidence type="ECO:0000259" key="1">
    <source>
        <dbReference type="Pfam" id="PF01408"/>
    </source>
</evidence>
<dbReference type="SUPFAM" id="SSF51735">
    <property type="entry name" value="NAD(P)-binding Rossmann-fold domains"/>
    <property type="match status" value="1"/>
</dbReference>
<evidence type="ECO:0000259" key="2">
    <source>
        <dbReference type="Pfam" id="PF21378"/>
    </source>
</evidence>
<dbReference type="GO" id="GO:0000166">
    <property type="term" value="F:nucleotide binding"/>
    <property type="evidence" value="ECO:0007669"/>
    <property type="project" value="InterPro"/>
</dbReference>
<name>A0A069AFS5_CLODI</name>
<evidence type="ECO:0000313" key="5">
    <source>
        <dbReference type="EMBL" id="CDT39233.1"/>
    </source>
</evidence>
<dbReference type="RefSeq" id="WP_021367341.1">
    <property type="nucleotide sequence ID" value="NZ_BBYB01000109.1"/>
</dbReference>
<feature type="domain" description="Gfo/Idh/MocA-like oxidoreductase N-terminal" evidence="1">
    <location>
        <begin position="4"/>
        <end position="121"/>
    </location>
</feature>
<protein>
    <submittedName>
        <fullName evidence="3">Putative oxidoreductase with NAD(P)-binding Rossmann-fold domain</fullName>
    </submittedName>
</protein>
<evidence type="ECO:0000313" key="3">
    <source>
        <dbReference type="EMBL" id="CDS89760.1"/>
    </source>
</evidence>
<dbReference type="EMBL" id="LK932416">
    <property type="protein sequence ID" value="CDS89951.1"/>
    <property type="molecule type" value="Genomic_DNA"/>
</dbReference>
<dbReference type="EMBL" id="LK932531">
    <property type="protein sequence ID" value="CDS89760.1"/>
    <property type="molecule type" value="Genomic_DNA"/>
</dbReference>
<gene>
    <name evidence="5" type="ORF">BN1095_460053</name>
    <name evidence="3" type="ORF">BN1096_760035</name>
    <name evidence="4" type="ORF">BN1097_760035</name>
</gene>
<dbReference type="Pfam" id="PF01408">
    <property type="entry name" value="GFO_IDH_MocA"/>
    <property type="match status" value="1"/>
</dbReference>
<dbReference type="Pfam" id="PF21378">
    <property type="entry name" value="YceM-like_C"/>
    <property type="match status" value="1"/>
</dbReference>
<sequence>MKNIKMGMIGLGSIAQKAYLPILTKSERFEFVGAFTPNKVKREKICSDYRIMPFDSIESLAKKCDCIFLHSSTETHYEIIKILLNLGVHVYVDKPLASTVSQGEELIELSTKKNLNLMVGFNRRFCPMYKEIKNNATEIVSINICKHGLNSLRNVKFDSTLIDDYIHVIDTALWLANEDVEISGEDLFLTDNKNLIFVSHKLKCKNFSINTSMHRDSGTKLEQVEILSKGKIQRVKNLNVLEIEEGGNLTLKQSGAWVNILKQKGFEDISNHFIDCIENNIKPAISGEECIKAQRLLEKIINSVK</sequence>
<dbReference type="Gene3D" id="3.30.360.10">
    <property type="entry name" value="Dihydrodipicolinate Reductase, domain 2"/>
    <property type="match status" value="1"/>
</dbReference>
<dbReference type="SUPFAM" id="SSF55347">
    <property type="entry name" value="Glyceraldehyde-3-phosphate dehydrogenase-like, C-terminal domain"/>
    <property type="match status" value="1"/>
</dbReference>
<evidence type="ECO:0000313" key="4">
    <source>
        <dbReference type="EMBL" id="CDS89951.1"/>
    </source>
</evidence>